<dbReference type="Gene3D" id="3.40.50.2000">
    <property type="entry name" value="Glycogen Phosphorylase B"/>
    <property type="match status" value="1"/>
</dbReference>
<dbReference type="OrthoDB" id="7186565at2"/>
<dbReference type="SUPFAM" id="SSF53756">
    <property type="entry name" value="UDP-Glycosyltransferase/glycogen phosphorylase"/>
    <property type="match status" value="1"/>
</dbReference>
<dbReference type="PANTHER" id="PTHR12867">
    <property type="entry name" value="GLYCOSYL TRANSFERASE-RELATED"/>
    <property type="match status" value="1"/>
</dbReference>
<organism evidence="7 8">
    <name type="scientific">Salinarimonas soli</name>
    <dbReference type="NCBI Taxonomy" id="1638099"/>
    <lineage>
        <taxon>Bacteria</taxon>
        <taxon>Pseudomonadati</taxon>
        <taxon>Pseudomonadota</taxon>
        <taxon>Alphaproteobacteria</taxon>
        <taxon>Hyphomicrobiales</taxon>
        <taxon>Salinarimonadaceae</taxon>
        <taxon>Salinarimonas</taxon>
    </lineage>
</organism>
<dbReference type="Proteomes" id="UP000323142">
    <property type="component" value="Unassembled WGS sequence"/>
</dbReference>
<evidence type="ECO:0000256" key="2">
    <source>
        <dbReference type="ARBA" id="ARBA00006962"/>
    </source>
</evidence>
<proteinExistence type="inferred from homology"/>
<sequence>MAAPRPPRGTAFRGERGMIFVTVGVQLPFDRLIRAMDDWAGRHGRDDVVAQVGESAYVPHTIDVRPRLAADEFRAYVERAELVVAHAGMGSILTALELGKPIIVMPRRAALGEHRNDHQLATSRRMASHAAITVAQDGDDLVRMLDASDIPVVPQRIASHADDGLINELTSFIAQPPAQPRFVGRFLRRPRLGFSFGEQ</sequence>
<dbReference type="AlphaFoldDB" id="A0A5B2V8V7"/>
<evidence type="ECO:0000313" key="7">
    <source>
        <dbReference type="EMBL" id="KAA2234769.1"/>
    </source>
</evidence>
<gene>
    <name evidence="7" type="ORF">F0L46_22735</name>
</gene>
<keyword evidence="3" id="KW-0328">Glycosyltransferase</keyword>
<dbReference type="Pfam" id="PF04101">
    <property type="entry name" value="Glyco_tran_28_C"/>
    <property type="match status" value="1"/>
</dbReference>
<feature type="domain" description="Glycosyl transferase family 28 C-terminal" evidence="6">
    <location>
        <begin position="18"/>
        <end position="124"/>
    </location>
</feature>
<protein>
    <recommendedName>
        <fullName evidence="6">Glycosyl transferase family 28 C-terminal domain-containing protein</fullName>
    </recommendedName>
</protein>
<comment type="caution">
    <text evidence="7">The sequence shown here is derived from an EMBL/GenBank/DDBJ whole genome shotgun (WGS) entry which is preliminary data.</text>
</comment>
<dbReference type="InterPro" id="IPR039042">
    <property type="entry name" value="Alg13-like"/>
</dbReference>
<name>A0A5B2V8V7_9HYPH</name>
<reference evidence="7 8" key="1">
    <citation type="submission" date="2019-09" db="EMBL/GenBank/DDBJ databases">
        <title>Salinarimonas rosea gen. nov., sp. nov., a new member of the a-2 subgroup of the Proteobacteria.</title>
        <authorList>
            <person name="Liu J."/>
        </authorList>
    </citation>
    <scope>NUCLEOTIDE SEQUENCE [LARGE SCALE GENOMIC DNA]</scope>
    <source>
        <strain evidence="7 8">BN140002</strain>
    </source>
</reference>
<dbReference type="EMBL" id="VUOA01000043">
    <property type="protein sequence ID" value="KAA2234769.1"/>
    <property type="molecule type" value="Genomic_DNA"/>
</dbReference>
<evidence type="ECO:0000256" key="1">
    <source>
        <dbReference type="ARBA" id="ARBA00004240"/>
    </source>
</evidence>
<comment type="similarity">
    <text evidence="2">Belongs to the glycosyltransferase 28 family.</text>
</comment>
<dbReference type="GO" id="GO:0006488">
    <property type="term" value="P:dolichol-linked oligosaccharide biosynthetic process"/>
    <property type="evidence" value="ECO:0007669"/>
    <property type="project" value="InterPro"/>
</dbReference>
<dbReference type="PANTHER" id="PTHR12867:SF6">
    <property type="entry name" value="N-ACETYLGLUCOSAMINYLDIPHOSPHODOLICHOL N-ACETYLGLUCOSAMINYLTRANSFERASE"/>
    <property type="match status" value="1"/>
</dbReference>
<evidence type="ECO:0000259" key="6">
    <source>
        <dbReference type="Pfam" id="PF04101"/>
    </source>
</evidence>
<evidence type="ECO:0000256" key="5">
    <source>
        <dbReference type="ARBA" id="ARBA00022824"/>
    </source>
</evidence>
<keyword evidence="8" id="KW-1185">Reference proteome</keyword>
<dbReference type="GO" id="GO:0016758">
    <property type="term" value="F:hexosyltransferase activity"/>
    <property type="evidence" value="ECO:0007669"/>
    <property type="project" value="InterPro"/>
</dbReference>
<accession>A0A5B2V8V7</accession>
<comment type="subcellular location">
    <subcellularLocation>
        <location evidence="1">Endoplasmic reticulum</location>
    </subcellularLocation>
</comment>
<evidence type="ECO:0000256" key="3">
    <source>
        <dbReference type="ARBA" id="ARBA00022676"/>
    </source>
</evidence>
<keyword evidence="4" id="KW-0808">Transferase</keyword>
<keyword evidence="5" id="KW-0256">Endoplasmic reticulum</keyword>
<evidence type="ECO:0000313" key="8">
    <source>
        <dbReference type="Proteomes" id="UP000323142"/>
    </source>
</evidence>
<reference evidence="7 8" key="2">
    <citation type="submission" date="2019-09" db="EMBL/GenBank/DDBJ databases">
        <authorList>
            <person name="Jin C."/>
        </authorList>
    </citation>
    <scope>NUCLEOTIDE SEQUENCE [LARGE SCALE GENOMIC DNA]</scope>
    <source>
        <strain evidence="7 8">BN140002</strain>
    </source>
</reference>
<evidence type="ECO:0000256" key="4">
    <source>
        <dbReference type="ARBA" id="ARBA00022679"/>
    </source>
</evidence>
<dbReference type="InterPro" id="IPR007235">
    <property type="entry name" value="Glyco_trans_28_C"/>
</dbReference>